<evidence type="ECO:0000313" key="2">
    <source>
        <dbReference type="EMBL" id="CNI64009.1"/>
    </source>
</evidence>
<dbReference type="RefSeq" id="WP_049679241.1">
    <property type="nucleotide sequence ID" value="NZ_CABMMJ010000015.1"/>
</dbReference>
<comment type="caution">
    <text evidence="2">The sequence shown here is derived from an EMBL/GenBank/DDBJ whole genome shotgun (WGS) entry which is preliminary data.</text>
</comment>
<feature type="transmembrane region" description="Helical" evidence="1">
    <location>
        <begin position="75"/>
        <end position="92"/>
    </location>
</feature>
<keyword evidence="1" id="KW-0812">Transmembrane</keyword>
<organism evidence="2 3">
    <name type="scientific">Yersinia mollaretii</name>
    <dbReference type="NCBI Taxonomy" id="33060"/>
    <lineage>
        <taxon>Bacteria</taxon>
        <taxon>Pseudomonadati</taxon>
        <taxon>Pseudomonadota</taxon>
        <taxon>Gammaproteobacteria</taxon>
        <taxon>Enterobacterales</taxon>
        <taxon>Yersiniaceae</taxon>
        <taxon>Yersinia</taxon>
    </lineage>
</organism>
<evidence type="ECO:0000256" key="1">
    <source>
        <dbReference type="SAM" id="Phobius"/>
    </source>
</evidence>
<dbReference type="AlphaFoldDB" id="A0AA36LQ73"/>
<dbReference type="Proteomes" id="UP000040841">
    <property type="component" value="Unassembled WGS sequence"/>
</dbReference>
<keyword evidence="1" id="KW-0472">Membrane</keyword>
<dbReference type="EMBL" id="CQBM01000015">
    <property type="protein sequence ID" value="CNI64009.1"/>
    <property type="molecule type" value="Genomic_DNA"/>
</dbReference>
<protein>
    <submittedName>
        <fullName evidence="2">Metal resistance protein</fullName>
    </submittedName>
</protein>
<reference evidence="2 3" key="1">
    <citation type="submission" date="2015-03" db="EMBL/GenBank/DDBJ databases">
        <authorList>
            <consortium name="Pathogen Informatics"/>
            <person name="Murphy D."/>
        </authorList>
    </citation>
    <scope>NUCLEOTIDE SEQUENCE [LARGE SCALE GENOMIC DNA]</scope>
    <source>
        <strain evidence="2 3">FE82747</strain>
    </source>
</reference>
<evidence type="ECO:0000313" key="3">
    <source>
        <dbReference type="Proteomes" id="UP000040841"/>
    </source>
</evidence>
<name>A0AA36LQ73_YERMO</name>
<sequence length="123" mass="13481">MVKRQRAAKWFLCLACLVILVCMTQRIASLHALEKNFPPLLSSQTLAPSDNLADSSEAPTPCELSAKSLLASPPVLFELAIFSLGLLLLLLMPTTPASMRFPPPRVISPSGLRVHLQLCIFRE</sequence>
<keyword evidence="1" id="KW-1133">Transmembrane helix</keyword>
<accession>A0AA36LQ73</accession>
<gene>
    <name evidence="2" type="primary">scsA</name>
    <name evidence="2" type="ORF">ERS008502_03849</name>
</gene>
<proteinExistence type="predicted"/>